<dbReference type="Proteomes" id="UP000054549">
    <property type="component" value="Unassembled WGS sequence"/>
</dbReference>
<dbReference type="HOGENOM" id="CLU_1906216_0_0_1"/>
<keyword evidence="3" id="KW-1185">Reference proteome</keyword>
<reference evidence="2 3" key="1">
    <citation type="submission" date="2014-04" db="EMBL/GenBank/DDBJ databases">
        <title>Evolutionary Origins and Diversification of the Mycorrhizal Mutualists.</title>
        <authorList>
            <consortium name="DOE Joint Genome Institute"/>
            <consortium name="Mycorrhizal Genomics Consortium"/>
            <person name="Kohler A."/>
            <person name="Kuo A."/>
            <person name="Nagy L.G."/>
            <person name="Floudas D."/>
            <person name="Copeland A."/>
            <person name="Barry K.W."/>
            <person name="Cichocki N."/>
            <person name="Veneault-Fourrey C."/>
            <person name="LaButti K."/>
            <person name="Lindquist E.A."/>
            <person name="Lipzen A."/>
            <person name="Lundell T."/>
            <person name="Morin E."/>
            <person name="Murat C."/>
            <person name="Riley R."/>
            <person name="Ohm R."/>
            <person name="Sun H."/>
            <person name="Tunlid A."/>
            <person name="Henrissat B."/>
            <person name="Grigoriev I.V."/>
            <person name="Hibbett D.S."/>
            <person name="Martin F."/>
        </authorList>
    </citation>
    <scope>NUCLEOTIDE SEQUENCE [LARGE SCALE GENOMIC DNA]</scope>
    <source>
        <strain evidence="2 3">Koide BX008</strain>
    </source>
</reference>
<dbReference type="EMBL" id="KN818242">
    <property type="protein sequence ID" value="KIL65493.1"/>
    <property type="molecule type" value="Genomic_DNA"/>
</dbReference>
<protein>
    <submittedName>
        <fullName evidence="2">Uncharacterized protein</fullName>
    </submittedName>
</protein>
<feature type="region of interest" description="Disordered" evidence="1">
    <location>
        <begin position="102"/>
        <end position="133"/>
    </location>
</feature>
<feature type="region of interest" description="Disordered" evidence="1">
    <location>
        <begin position="1"/>
        <end position="31"/>
    </location>
</feature>
<evidence type="ECO:0000313" key="2">
    <source>
        <dbReference type="EMBL" id="KIL65493.1"/>
    </source>
</evidence>
<gene>
    <name evidence="2" type="ORF">M378DRAFT_530280</name>
</gene>
<dbReference type="InParanoid" id="A0A0C2X9Q2"/>
<name>A0A0C2X9Q2_AMAMK</name>
<dbReference type="AlphaFoldDB" id="A0A0C2X9Q2"/>
<feature type="compositionally biased region" description="Polar residues" evidence="1">
    <location>
        <begin position="1"/>
        <end position="25"/>
    </location>
</feature>
<sequence>MDSTSNKGVLSPLGGTTSMPFNEPTTEFGRESTFVMGGRRVEYGHVHGCRMESQNSEWVFTDRGTRTAEGGVKVSRINVFKELSGEIEEELGNRRCVALMDKSRGGAVSKRSPESKPDYEYANATRHFPSQCR</sequence>
<evidence type="ECO:0000256" key="1">
    <source>
        <dbReference type="SAM" id="MobiDB-lite"/>
    </source>
</evidence>
<organism evidence="2 3">
    <name type="scientific">Amanita muscaria (strain Koide BX008)</name>
    <dbReference type="NCBI Taxonomy" id="946122"/>
    <lineage>
        <taxon>Eukaryota</taxon>
        <taxon>Fungi</taxon>
        <taxon>Dikarya</taxon>
        <taxon>Basidiomycota</taxon>
        <taxon>Agaricomycotina</taxon>
        <taxon>Agaricomycetes</taxon>
        <taxon>Agaricomycetidae</taxon>
        <taxon>Agaricales</taxon>
        <taxon>Pluteineae</taxon>
        <taxon>Amanitaceae</taxon>
        <taxon>Amanita</taxon>
    </lineage>
</organism>
<accession>A0A0C2X9Q2</accession>
<evidence type="ECO:0000313" key="3">
    <source>
        <dbReference type="Proteomes" id="UP000054549"/>
    </source>
</evidence>
<proteinExistence type="predicted"/>